<dbReference type="PROSITE" id="PS51918">
    <property type="entry name" value="RADICAL_SAM"/>
    <property type="match status" value="1"/>
</dbReference>
<dbReference type="Pfam" id="PF04055">
    <property type="entry name" value="Radical_SAM"/>
    <property type="match status" value="1"/>
</dbReference>
<dbReference type="Pfam" id="PF06968">
    <property type="entry name" value="BATS"/>
    <property type="match status" value="1"/>
</dbReference>
<dbReference type="InterPro" id="IPR012726">
    <property type="entry name" value="ThiH"/>
</dbReference>
<dbReference type="InterPro" id="IPR013785">
    <property type="entry name" value="Aldolase_TIM"/>
</dbReference>
<keyword evidence="2" id="KW-0004">4Fe-4S</keyword>
<evidence type="ECO:0000256" key="4">
    <source>
        <dbReference type="ARBA" id="ARBA00022723"/>
    </source>
</evidence>
<dbReference type="PANTHER" id="PTHR43583">
    <property type="entry name" value="2-IMINOACETATE SYNTHASE"/>
    <property type="match status" value="1"/>
</dbReference>
<dbReference type="SMART" id="SM00876">
    <property type="entry name" value="BATS"/>
    <property type="match status" value="1"/>
</dbReference>
<keyword evidence="3" id="KW-0949">S-adenosyl-L-methionine</keyword>
<dbReference type="OrthoDB" id="9801120at2"/>
<dbReference type="SUPFAM" id="SSF102114">
    <property type="entry name" value="Radical SAM enzymes"/>
    <property type="match status" value="1"/>
</dbReference>
<evidence type="ECO:0000256" key="2">
    <source>
        <dbReference type="ARBA" id="ARBA00022485"/>
    </source>
</evidence>
<evidence type="ECO:0000256" key="5">
    <source>
        <dbReference type="ARBA" id="ARBA00023004"/>
    </source>
</evidence>
<dbReference type="EMBL" id="PYGD01000016">
    <property type="protein sequence ID" value="PSK87996.1"/>
    <property type="molecule type" value="Genomic_DNA"/>
</dbReference>
<dbReference type="SFLD" id="SFLDF00301">
    <property type="entry name" value="2-iminoacetate_synthase_(ThiH)"/>
    <property type="match status" value="1"/>
</dbReference>
<dbReference type="RefSeq" id="WP_106525366.1">
    <property type="nucleotide sequence ID" value="NZ_PYGD01000016.1"/>
</dbReference>
<evidence type="ECO:0000256" key="1">
    <source>
        <dbReference type="ARBA" id="ARBA00001966"/>
    </source>
</evidence>
<organism evidence="8 9">
    <name type="scientific">Taibaiella chishuiensis</name>
    <dbReference type="NCBI Taxonomy" id="1434707"/>
    <lineage>
        <taxon>Bacteria</taxon>
        <taxon>Pseudomonadati</taxon>
        <taxon>Bacteroidota</taxon>
        <taxon>Chitinophagia</taxon>
        <taxon>Chitinophagales</taxon>
        <taxon>Chitinophagaceae</taxon>
        <taxon>Taibaiella</taxon>
    </lineage>
</organism>
<dbReference type="GO" id="GO:0005506">
    <property type="term" value="F:iron ion binding"/>
    <property type="evidence" value="ECO:0007669"/>
    <property type="project" value="InterPro"/>
</dbReference>
<dbReference type="PANTHER" id="PTHR43583:SF1">
    <property type="entry name" value="2-IMINOACETATE SYNTHASE"/>
    <property type="match status" value="1"/>
</dbReference>
<dbReference type="NCBIfam" id="TIGR02351">
    <property type="entry name" value="thiH"/>
    <property type="match status" value="1"/>
</dbReference>
<keyword evidence="6" id="KW-0411">Iron-sulfur</keyword>
<dbReference type="SFLD" id="SFLDG01060">
    <property type="entry name" value="BATS_domain_containing"/>
    <property type="match status" value="1"/>
</dbReference>
<dbReference type="Proteomes" id="UP000240572">
    <property type="component" value="Unassembled WGS sequence"/>
</dbReference>
<dbReference type="SFLD" id="SFLDG01081">
    <property type="entry name" value="cleavage_of_the_Ca-Cb_bond_in"/>
    <property type="match status" value="1"/>
</dbReference>
<evidence type="ECO:0000313" key="8">
    <source>
        <dbReference type="EMBL" id="PSK87996.1"/>
    </source>
</evidence>
<evidence type="ECO:0000256" key="6">
    <source>
        <dbReference type="ARBA" id="ARBA00023014"/>
    </source>
</evidence>
<dbReference type="InterPro" id="IPR010722">
    <property type="entry name" value="BATS_dom"/>
</dbReference>
<dbReference type="AlphaFoldDB" id="A0A2P8CSQ5"/>
<dbReference type="GO" id="GO:0051539">
    <property type="term" value="F:4 iron, 4 sulfur cluster binding"/>
    <property type="evidence" value="ECO:0007669"/>
    <property type="project" value="UniProtKB-KW"/>
</dbReference>
<keyword evidence="5" id="KW-0408">Iron</keyword>
<dbReference type="CDD" id="cd01335">
    <property type="entry name" value="Radical_SAM"/>
    <property type="match status" value="1"/>
</dbReference>
<evidence type="ECO:0000259" key="7">
    <source>
        <dbReference type="PROSITE" id="PS51918"/>
    </source>
</evidence>
<evidence type="ECO:0000256" key="3">
    <source>
        <dbReference type="ARBA" id="ARBA00022691"/>
    </source>
</evidence>
<dbReference type="Gene3D" id="3.20.20.70">
    <property type="entry name" value="Aldolase class I"/>
    <property type="match status" value="1"/>
</dbReference>
<comment type="caution">
    <text evidence="8">The sequence shown here is derived from an EMBL/GenBank/DDBJ whole genome shotgun (WGS) entry which is preliminary data.</text>
</comment>
<gene>
    <name evidence="8" type="ORF">B0I18_11627</name>
</gene>
<reference evidence="8 9" key="1">
    <citation type="submission" date="2018-03" db="EMBL/GenBank/DDBJ databases">
        <title>Genomic Encyclopedia of Type Strains, Phase III (KMG-III): the genomes of soil and plant-associated and newly described type strains.</title>
        <authorList>
            <person name="Whitman W."/>
        </authorList>
    </citation>
    <scope>NUCLEOTIDE SEQUENCE [LARGE SCALE GENOMIC DNA]</scope>
    <source>
        <strain evidence="8 9">CGMCC 1.12700</strain>
    </source>
</reference>
<dbReference type="SFLD" id="SFLDS00029">
    <property type="entry name" value="Radical_SAM"/>
    <property type="match status" value="1"/>
</dbReference>
<protein>
    <submittedName>
        <fullName evidence="8">2-iminoacetate synthase</fullName>
    </submittedName>
</protein>
<name>A0A2P8CSQ5_9BACT</name>
<proteinExistence type="predicted"/>
<sequence>MFTEIFEQYNWETVTESILAKTAADVERALARQKRNLEDFKALISPAALPYLEQMAQLSRLATQKRFGRTIQMYAPMYLSNECQNICTYCAFSLDNKIKRKTLGNAEILLEADAVKAMGYDHILLVTGEANQTVGVPYLANALRLVRSRFSNISIEVQPLDQDEYETLIAEGLYSVLVYQETYRNDTYKQHHPKGKKSNFRYRLETPDRLGKAGIHKIGLGTLIGLEDWRTDCFFTALHLSYLEKTYWQTRYSISFPRLRPIAIDQAGTTIHKDFDRYMNDKELVQLICAYRLFNEELELSLSTREEATFRDHIVPLGITSMSAGSKTNPGGYVVAPETLEQFEISDERSPAIIADMIRQQGYEPVWKDWDKTFR</sequence>
<keyword evidence="9" id="KW-1185">Reference proteome</keyword>
<accession>A0A2P8CSQ5</accession>
<comment type="cofactor">
    <cofactor evidence="1">
        <name>[4Fe-4S] cluster</name>
        <dbReference type="ChEBI" id="CHEBI:49883"/>
    </cofactor>
</comment>
<feature type="domain" description="Radical SAM core" evidence="7">
    <location>
        <begin position="69"/>
        <end position="288"/>
    </location>
</feature>
<keyword evidence="4" id="KW-0479">Metal-binding</keyword>
<dbReference type="GO" id="GO:0009228">
    <property type="term" value="P:thiamine biosynthetic process"/>
    <property type="evidence" value="ECO:0007669"/>
    <property type="project" value="InterPro"/>
</dbReference>
<dbReference type="InterPro" id="IPR034428">
    <property type="entry name" value="ThiH/NoCL/HydG-like"/>
</dbReference>
<dbReference type="InterPro" id="IPR058240">
    <property type="entry name" value="rSAM_sf"/>
</dbReference>
<evidence type="ECO:0000313" key="9">
    <source>
        <dbReference type="Proteomes" id="UP000240572"/>
    </source>
</evidence>
<dbReference type="InterPro" id="IPR007197">
    <property type="entry name" value="rSAM"/>
</dbReference>
<dbReference type="GO" id="GO:0003824">
    <property type="term" value="F:catalytic activity"/>
    <property type="evidence" value="ECO:0007669"/>
    <property type="project" value="InterPro"/>
</dbReference>